<keyword evidence="5" id="KW-1185">Reference proteome</keyword>
<comment type="caution">
    <text evidence="4">The sequence shown here is derived from an EMBL/GenBank/DDBJ whole genome shotgun (WGS) entry which is preliminary data.</text>
</comment>
<dbReference type="EMBL" id="JBGMEL010000025">
    <property type="protein sequence ID" value="MFA0792429.1"/>
    <property type="molecule type" value="Genomic_DNA"/>
</dbReference>
<evidence type="ECO:0000313" key="5">
    <source>
        <dbReference type="Proteomes" id="UP001569414"/>
    </source>
</evidence>
<keyword evidence="2" id="KW-0378">Hydrolase</keyword>
<sequence>MFDQVVFAGGGGRCIWQIGFWESVADEVDLSPRVISAVSAGGLVAGLLLIGRGREAVKYVRSVFDTNRKNIYWGNLFTQEAVFPQYAICRDGIRQLFDKGPQALQGVAELRLAVSHPPSWMYGPLALTFGAVVYYADKGFTRNLHSTAATKLGFRQNFYRAQDCKNMDELEHLILSSSCTPPFTPRLHLNGREILDGGIVDNVPVGGLDSNEGRVLILLTSRFRDFPDCFTQRQGSQLWTYVQPSQSLPIKVWDFTNPDAVIETLEIGRADGRATLRKLKSGTYSCSALQTL</sequence>
<dbReference type="Proteomes" id="UP001569414">
    <property type="component" value="Unassembled WGS sequence"/>
</dbReference>
<dbReference type="InterPro" id="IPR016035">
    <property type="entry name" value="Acyl_Trfase/lysoPLipase"/>
</dbReference>
<dbReference type="Gene3D" id="3.40.1090.10">
    <property type="entry name" value="Cytosolic phospholipase A2 catalytic domain"/>
    <property type="match status" value="1"/>
</dbReference>
<dbReference type="Pfam" id="PF01734">
    <property type="entry name" value="Patatin"/>
    <property type="match status" value="1"/>
</dbReference>
<feature type="active site" description="Proton acceptor" evidence="2">
    <location>
        <position position="196"/>
    </location>
</feature>
<keyword evidence="1 2" id="KW-0443">Lipid metabolism</keyword>
<feature type="short sequence motif" description="DGA/G" evidence="2">
    <location>
        <begin position="196"/>
        <end position="198"/>
    </location>
</feature>
<evidence type="ECO:0000313" key="4">
    <source>
        <dbReference type="EMBL" id="MFA0792429.1"/>
    </source>
</evidence>
<dbReference type="PROSITE" id="PS51635">
    <property type="entry name" value="PNPLA"/>
    <property type="match status" value="1"/>
</dbReference>
<dbReference type="RefSeq" id="WP_371844805.1">
    <property type="nucleotide sequence ID" value="NZ_JBGMEL010000025.1"/>
</dbReference>
<feature type="domain" description="PNPLA" evidence="3">
    <location>
        <begin position="5"/>
        <end position="209"/>
    </location>
</feature>
<organism evidence="4 5">
    <name type="scientific">Microbulbifer echini</name>
    <dbReference type="NCBI Taxonomy" id="1529067"/>
    <lineage>
        <taxon>Bacteria</taxon>
        <taxon>Pseudomonadati</taxon>
        <taxon>Pseudomonadota</taxon>
        <taxon>Gammaproteobacteria</taxon>
        <taxon>Cellvibrionales</taxon>
        <taxon>Microbulbiferaceae</taxon>
        <taxon>Microbulbifer</taxon>
    </lineage>
</organism>
<comment type="caution">
    <text evidence="2">Lacks conserved residue(s) required for the propagation of feature annotation.</text>
</comment>
<evidence type="ECO:0000259" key="3">
    <source>
        <dbReference type="PROSITE" id="PS51635"/>
    </source>
</evidence>
<feature type="active site" description="Nucleophile" evidence="2">
    <location>
        <position position="39"/>
    </location>
</feature>
<keyword evidence="2" id="KW-0442">Lipid degradation</keyword>
<proteinExistence type="predicted"/>
<protein>
    <submittedName>
        <fullName evidence="4">Patatin-like phospholipase family protein</fullName>
    </submittedName>
</protein>
<dbReference type="SUPFAM" id="SSF52151">
    <property type="entry name" value="FabD/lysophospholipase-like"/>
    <property type="match status" value="1"/>
</dbReference>
<dbReference type="InterPro" id="IPR002641">
    <property type="entry name" value="PNPLA_dom"/>
</dbReference>
<gene>
    <name evidence="4" type="ORF">ACCI51_17970</name>
</gene>
<name>A0ABV4NSB6_9GAMM</name>
<reference evidence="4 5" key="1">
    <citation type="submission" date="2024-08" db="EMBL/GenBank/DDBJ databases">
        <authorList>
            <person name="Ishaq N."/>
        </authorList>
    </citation>
    <scope>NUCLEOTIDE SEQUENCE [LARGE SCALE GENOMIC DNA]</scope>
    <source>
        <strain evidence="4 5">JCM 30400</strain>
    </source>
</reference>
<evidence type="ECO:0000256" key="1">
    <source>
        <dbReference type="ARBA" id="ARBA00023098"/>
    </source>
</evidence>
<evidence type="ECO:0000256" key="2">
    <source>
        <dbReference type="PROSITE-ProRule" id="PRU01161"/>
    </source>
</evidence>
<accession>A0ABV4NSB6</accession>